<accession>A0AA36CPE6</accession>
<dbReference type="PANTHER" id="PTHR31562:SF2">
    <property type="entry name" value="NUCLEOTIDE-DIPHOSPHO-SUGAR TRANSFERASE"/>
    <property type="match status" value="1"/>
</dbReference>
<name>A0AA36CPE6_9BILA</name>
<dbReference type="PANTHER" id="PTHR31562">
    <property type="entry name" value="PROTEIN CBG18972"/>
    <property type="match status" value="1"/>
</dbReference>
<keyword evidence="2" id="KW-1185">Reference proteome</keyword>
<evidence type="ECO:0000313" key="2">
    <source>
        <dbReference type="Proteomes" id="UP001177023"/>
    </source>
</evidence>
<dbReference type="Pfam" id="PF03314">
    <property type="entry name" value="DUF273"/>
    <property type="match status" value="1"/>
</dbReference>
<gene>
    <name evidence="1" type="ORF">MSPICULIGERA_LOCUS11235</name>
</gene>
<dbReference type="Proteomes" id="UP001177023">
    <property type="component" value="Unassembled WGS sequence"/>
</dbReference>
<dbReference type="AlphaFoldDB" id="A0AA36CPE6"/>
<proteinExistence type="predicted"/>
<dbReference type="EMBL" id="CATQJA010002608">
    <property type="protein sequence ID" value="CAJ0572859.1"/>
    <property type="molecule type" value="Genomic_DNA"/>
</dbReference>
<comment type="caution">
    <text evidence="1">The sequence shown here is derived from an EMBL/GenBank/DDBJ whole genome shotgun (WGS) entry which is preliminary data.</text>
</comment>
<feature type="non-terminal residue" evidence="1">
    <location>
        <position position="381"/>
    </location>
</feature>
<sequence>MRGYRPLFGHFRWTAARRRVGATLAVVFLLLLVFLETWTGCGYGLYMGYYRLSVTVQPPPITPGVHHIQLVVVVKNGDMTQYALAQQTMRCYAQMHNYTLHTIRLDEEAELAAKCGPHQDFMFLRHCLLAYKMEEWPTDEWILFLDADIGVVNPAHRVEEYLPSSNSTWLRFYSRIMNHELMAGSYLIRNNAKARKFLRFWADYEKRLPASFHGSDNGAIHAVIPEWSHPNLTDQRANCRHLWEISSDFSTLSDFTVCSRALMAKYPPQGIDLLPKGRHSWSRDGWLTSNMWSEVDFMFHGWQLRRQGPRGFAAWYPPIVSDGREWPPCTAATGHLHWRYKDTFIKSRLQTDRLIEKVISSQHQEYNTRLSRLTLQNFIAP</sequence>
<dbReference type="Gene3D" id="3.90.550.10">
    <property type="entry name" value="Spore Coat Polysaccharide Biosynthesis Protein SpsA, Chain A"/>
    <property type="match status" value="1"/>
</dbReference>
<dbReference type="InterPro" id="IPR029044">
    <property type="entry name" value="Nucleotide-diphossugar_trans"/>
</dbReference>
<organism evidence="1 2">
    <name type="scientific">Mesorhabditis spiculigera</name>
    <dbReference type="NCBI Taxonomy" id="96644"/>
    <lineage>
        <taxon>Eukaryota</taxon>
        <taxon>Metazoa</taxon>
        <taxon>Ecdysozoa</taxon>
        <taxon>Nematoda</taxon>
        <taxon>Chromadorea</taxon>
        <taxon>Rhabditida</taxon>
        <taxon>Rhabditina</taxon>
        <taxon>Rhabditomorpha</taxon>
        <taxon>Rhabditoidea</taxon>
        <taxon>Rhabditidae</taxon>
        <taxon>Mesorhabditinae</taxon>
        <taxon>Mesorhabditis</taxon>
    </lineage>
</organism>
<evidence type="ECO:0000313" key="1">
    <source>
        <dbReference type="EMBL" id="CAJ0572859.1"/>
    </source>
</evidence>
<dbReference type="InterPro" id="IPR004988">
    <property type="entry name" value="DUF273"/>
</dbReference>
<protein>
    <submittedName>
        <fullName evidence="1">Uncharacterized protein</fullName>
    </submittedName>
</protein>
<reference evidence="1" key="1">
    <citation type="submission" date="2023-06" db="EMBL/GenBank/DDBJ databases">
        <authorList>
            <person name="Delattre M."/>
        </authorList>
    </citation>
    <scope>NUCLEOTIDE SEQUENCE</scope>
    <source>
        <strain evidence="1">AF72</strain>
    </source>
</reference>